<feature type="transmembrane region" description="Helical" evidence="1">
    <location>
        <begin position="47"/>
        <end position="67"/>
    </location>
</feature>
<keyword evidence="1" id="KW-1133">Transmembrane helix</keyword>
<organism evidence="2 3">
    <name type="scientific">Terriglobus roseus</name>
    <dbReference type="NCBI Taxonomy" id="392734"/>
    <lineage>
        <taxon>Bacteria</taxon>
        <taxon>Pseudomonadati</taxon>
        <taxon>Acidobacteriota</taxon>
        <taxon>Terriglobia</taxon>
        <taxon>Terriglobales</taxon>
        <taxon>Acidobacteriaceae</taxon>
        <taxon>Terriglobus</taxon>
    </lineage>
</organism>
<evidence type="ECO:0000313" key="3">
    <source>
        <dbReference type="Proteomes" id="UP000182409"/>
    </source>
</evidence>
<reference evidence="2 3" key="1">
    <citation type="submission" date="2016-10" db="EMBL/GenBank/DDBJ databases">
        <authorList>
            <person name="de Groot N.N."/>
        </authorList>
    </citation>
    <scope>NUCLEOTIDE SEQUENCE [LARGE SCALE GENOMIC DNA]</scope>
    <source>
        <strain evidence="2 3">AB35.6</strain>
    </source>
</reference>
<name>A0A1H4NPN0_9BACT</name>
<feature type="transmembrane region" description="Helical" evidence="1">
    <location>
        <begin position="12"/>
        <end position="35"/>
    </location>
</feature>
<protein>
    <submittedName>
        <fullName evidence="2">Uncharacterized protein</fullName>
    </submittedName>
</protein>
<proteinExistence type="predicted"/>
<sequence length="104" mass="10738">MRPASEPGLGGVAAAMVAAGAGSFAMGVFYILGALKPAYFNLYKPSGALSGVSTAAIVVWLAVWAVLGKRWQTRPIRMGAAGALALSLLALGLLLTYPPVERMF</sequence>
<evidence type="ECO:0000256" key="1">
    <source>
        <dbReference type="SAM" id="Phobius"/>
    </source>
</evidence>
<dbReference type="AlphaFoldDB" id="A0A1H4NPN0"/>
<dbReference type="Proteomes" id="UP000182409">
    <property type="component" value="Unassembled WGS sequence"/>
</dbReference>
<keyword evidence="1" id="KW-0812">Transmembrane</keyword>
<dbReference type="EMBL" id="FNSD01000001">
    <property type="protein sequence ID" value="SEB96895.1"/>
    <property type="molecule type" value="Genomic_DNA"/>
</dbReference>
<accession>A0A1H4NPN0</accession>
<dbReference type="RefSeq" id="WP_074654152.1">
    <property type="nucleotide sequence ID" value="NZ_FNSD01000001.1"/>
</dbReference>
<feature type="transmembrane region" description="Helical" evidence="1">
    <location>
        <begin position="79"/>
        <end position="97"/>
    </location>
</feature>
<evidence type="ECO:0000313" key="2">
    <source>
        <dbReference type="EMBL" id="SEB96895.1"/>
    </source>
</evidence>
<gene>
    <name evidence="2" type="ORF">SAMN05443244_2309</name>
</gene>
<keyword evidence="1" id="KW-0472">Membrane</keyword>